<dbReference type="GO" id="GO:0005524">
    <property type="term" value="F:ATP binding"/>
    <property type="evidence" value="ECO:0007669"/>
    <property type="project" value="UniProtKB-KW"/>
</dbReference>
<dbReference type="InterPro" id="IPR036615">
    <property type="entry name" value="Mur_ligase_C_dom_sf"/>
</dbReference>
<keyword evidence="2" id="KW-0547">Nucleotide-binding</keyword>
<evidence type="ECO:0000256" key="2">
    <source>
        <dbReference type="ARBA" id="ARBA00022741"/>
    </source>
</evidence>
<keyword evidence="3" id="KW-0067">ATP-binding</keyword>
<dbReference type="RefSeq" id="WP_307684649.1">
    <property type="nucleotide sequence ID" value="NZ_JAUSRD010000004.1"/>
</dbReference>
<evidence type="ECO:0000313" key="6">
    <source>
        <dbReference type="Proteomes" id="UP001242045"/>
    </source>
</evidence>
<reference evidence="5" key="1">
    <citation type="submission" date="2023-07" db="EMBL/GenBank/DDBJ databases">
        <title>Sorghum-associated microbial communities from plants grown in Nebraska, USA.</title>
        <authorList>
            <person name="Schachtman D."/>
        </authorList>
    </citation>
    <scope>NUCLEOTIDE SEQUENCE</scope>
    <source>
        <strain evidence="5">DS3754</strain>
    </source>
</reference>
<dbReference type="EMBL" id="JAUSRD010000004">
    <property type="protein sequence ID" value="MDP9892882.1"/>
    <property type="molecule type" value="Genomic_DNA"/>
</dbReference>
<name>A0AAW8CRG4_9BURK</name>
<dbReference type="Pfam" id="PF08245">
    <property type="entry name" value="Mur_ligase_M"/>
    <property type="match status" value="1"/>
</dbReference>
<evidence type="ECO:0000313" key="5">
    <source>
        <dbReference type="EMBL" id="MDP9892882.1"/>
    </source>
</evidence>
<dbReference type="Gene3D" id="3.90.190.20">
    <property type="entry name" value="Mur ligase, C-terminal domain"/>
    <property type="match status" value="1"/>
</dbReference>
<dbReference type="GO" id="GO:0005975">
    <property type="term" value="P:carbohydrate metabolic process"/>
    <property type="evidence" value="ECO:0007669"/>
    <property type="project" value="InterPro"/>
</dbReference>
<dbReference type="Gene3D" id="3.60.21.10">
    <property type="match status" value="1"/>
</dbReference>
<sequence length="1613" mass="176460">MPPGLNIDSLLASARNALSKEWKEPPENASPQPIEAGHVIFFALGDGASRATVIAARGPSIDIAWQQGAVALQARAKRATLPPKCLRVEVVDKVEPLTWGALKARLAQTKRNYFNLGIAFDAHFKHAMLAQEMQGAAVLYSGEVEHALPNLANLRLHAKRRFGTEIDFPSDDAAPVWCFTTRAVYVDAEGAWPITAEGQAAGFRRLDDWNARQVRTLIDSASDYLAEQVKPTGEFHYGWFPCFDRAIPTYNTLRHASTTYAMLEAWELTRSATQKAAIDRSLGILTQKLIRQVPLPDGAQAALLVDVGNEVKLGGNAVCLLALVKYTELTGDRQYMTLMEQLALGIRAMQDQKSGRFVHVLNFPKLDIKDAFRVIYYDGEAAFGLMRLYGLTRDERWLAVVEKAFDHFIAAKHWQAHDHWLSYCVNELTRYRPETRYYQFGLQNVAGYLDFVLERITTFPTLLELMMAAREMVLRIDADPALRPLLDGLDREKFDKALEHRARYLANGHFWPELAMFFRNPDRIAGSFFIKHHSFRVRIDDVEHYLSGYVAYLKLLQGDATTSLLPPADGPVVAWGGDVNLGRRQHYRTQELGLASVLGGVPVLAEANLRIVNLECVVSTLGAQGVEKDEATPYYYRARPEMLRVLTEANIEVVATANNHSGDYGVQALLEQARLLDAAGIGHAGTGATLEAALKPVLRRVGTLNVALFVIDATQPRFAASQTTGGSAYLPLSAPSAWLECLAPRIAAVRAQAHVVLVAVHWGRNQEPAPGGEEIAVGHAIIEAGADAVLGASAHMLQGVEIHQGRPIVHDAGDFLFDAIRRDDDEGGVFSLQLTEDGVRRVMFTPIGTGFGQTVQLEGERATASAGRFLQKCADLGSTAFTMASTGQCVLELQPPPRAHQALPTLLPTAIRPEAIQPVSAPREEWRVDAVPPEAKLASPLSFGPLRLLGVQATPKAVEGRQLLFVETFWQADEPIDSDWRLDIRAVPVAPATMPSWGIAMDHDPCDWMWPTSRWQPGVIYRDHYGLRPPAGKTLHDAQLQLVIGIVGAAGRSRRVPVAAPISFAVRKGKATQQPVHTYPPPPQYRATPPDLLPPDLPDVPGQTWNAAQVAAATGGTWLVEPPLGWFVRSVPRSETFLDLLPGPSLFVVSGEPVRAMHERYPVAPERLRWDWSKHVARFQPRLAGAVVSEPIEGLEPDFPVLQVADPIHALIELGATARQRLRGRVVAITGSAGKTSVCRMLAHAFAASHRVFSTMENYNSRVGMLAMLANVSADTDLVVLETAVSGINAPDFQNIKLVQPDLAIVTNIAPSHLGEGQTVLDIARRKANIFEGMRPGGIALLCTDTDHFDYLLRRAQARRLVVLTYGEAAFADIRLEAHDPESGKVTASHRGQTFSYGLGAKGRHMAINSLACFAVARALALDEAKVPTQLASFAAVAGRGQLLELSLEERSFRLIDETYNANPLSMAMALAMMASEPCTEGRKVLVLGDMLELGSDAARYHEELVGHIVQCEPALVFLRGPHMRELSGRLTAALPETSRVHAPETLADLQRVLFDAIEEGDLLLLKGSNGMQLWQLVHALARLQRPAPPAPPAVVIRRVAAPPSASIPPARA</sequence>
<dbReference type="SUPFAM" id="SSF53623">
    <property type="entry name" value="MurD-like peptide ligases, catalytic domain"/>
    <property type="match status" value="1"/>
</dbReference>
<dbReference type="InterPro" id="IPR008928">
    <property type="entry name" value="6-hairpin_glycosidase_sf"/>
</dbReference>
<dbReference type="SUPFAM" id="SSF53244">
    <property type="entry name" value="MurD-like peptide ligases, peptide-binding domain"/>
    <property type="match status" value="1"/>
</dbReference>
<dbReference type="Gene3D" id="3.40.1190.10">
    <property type="entry name" value="Mur-like, catalytic domain"/>
    <property type="match status" value="1"/>
</dbReference>
<proteinExistence type="predicted"/>
<dbReference type="CDD" id="cd07381">
    <property type="entry name" value="MPP_CapA"/>
    <property type="match status" value="1"/>
</dbReference>
<feature type="domain" description="Capsule synthesis protein CapA" evidence="4">
    <location>
        <begin position="572"/>
        <end position="819"/>
    </location>
</feature>
<dbReference type="InterPro" id="IPR004101">
    <property type="entry name" value="Mur_ligase_C"/>
</dbReference>
<comment type="caution">
    <text evidence="5">The sequence shown here is derived from an EMBL/GenBank/DDBJ whole genome shotgun (WGS) entry which is preliminary data.</text>
</comment>
<dbReference type="InterPro" id="IPR013221">
    <property type="entry name" value="Mur_ligase_cen"/>
</dbReference>
<dbReference type="PANTHER" id="PTHR43024">
    <property type="entry name" value="UDP-N-ACETYLMURAMOYL-TRIPEPTIDE--D-ALANYL-D-ALANINE LIGASE"/>
    <property type="match status" value="1"/>
</dbReference>
<gene>
    <name evidence="5" type="ORF">J2W31_001993</name>
</gene>
<dbReference type="GO" id="GO:0016881">
    <property type="term" value="F:acid-amino acid ligase activity"/>
    <property type="evidence" value="ECO:0007669"/>
    <property type="project" value="InterPro"/>
</dbReference>
<dbReference type="SMART" id="SM00854">
    <property type="entry name" value="PGA_cap"/>
    <property type="match status" value="1"/>
</dbReference>
<dbReference type="InterPro" id="IPR019079">
    <property type="entry name" value="Capsule_synth_CapA"/>
</dbReference>
<protein>
    <submittedName>
        <fullName evidence="5">UDP-N-acetylmuramoyl-tripeptide--D-alanyl-D-alanine ligase</fullName>
    </submittedName>
</protein>
<dbReference type="InterPro" id="IPR051046">
    <property type="entry name" value="MurCDEF_CellWall_CoF430Synth"/>
</dbReference>
<organism evidence="5 6">
    <name type="scientific">Variovorax boronicumulans</name>
    <dbReference type="NCBI Taxonomy" id="436515"/>
    <lineage>
        <taxon>Bacteria</taxon>
        <taxon>Pseudomonadati</taxon>
        <taxon>Pseudomonadota</taxon>
        <taxon>Betaproteobacteria</taxon>
        <taxon>Burkholderiales</taxon>
        <taxon>Comamonadaceae</taxon>
        <taxon>Variovorax</taxon>
    </lineage>
</organism>
<evidence type="ECO:0000259" key="4">
    <source>
        <dbReference type="SMART" id="SM00854"/>
    </source>
</evidence>
<dbReference type="InterPro" id="IPR029052">
    <property type="entry name" value="Metallo-depent_PP-like"/>
</dbReference>
<dbReference type="Pfam" id="PF09587">
    <property type="entry name" value="PGA_cap"/>
    <property type="match status" value="1"/>
</dbReference>
<dbReference type="SUPFAM" id="SSF56300">
    <property type="entry name" value="Metallo-dependent phosphatases"/>
    <property type="match status" value="1"/>
</dbReference>
<dbReference type="InterPro" id="IPR036565">
    <property type="entry name" value="Mur-like_cat_sf"/>
</dbReference>
<accession>A0AAW8CRG4</accession>
<dbReference type="SUPFAM" id="SSF48208">
    <property type="entry name" value="Six-hairpin glycosidases"/>
    <property type="match status" value="1"/>
</dbReference>
<dbReference type="Pfam" id="PF02875">
    <property type="entry name" value="Mur_ligase_C"/>
    <property type="match status" value="1"/>
</dbReference>
<evidence type="ECO:0000256" key="1">
    <source>
        <dbReference type="ARBA" id="ARBA00022598"/>
    </source>
</evidence>
<dbReference type="PANTHER" id="PTHR43024:SF1">
    <property type="entry name" value="UDP-N-ACETYLMURAMOYL-TRIPEPTIDE--D-ALANYL-D-ALANINE LIGASE"/>
    <property type="match status" value="1"/>
</dbReference>
<evidence type="ECO:0000256" key="3">
    <source>
        <dbReference type="ARBA" id="ARBA00022840"/>
    </source>
</evidence>
<keyword evidence="1 5" id="KW-0436">Ligase</keyword>
<dbReference type="Proteomes" id="UP001242045">
    <property type="component" value="Unassembled WGS sequence"/>
</dbReference>